<dbReference type="SUPFAM" id="SSF48403">
    <property type="entry name" value="Ankyrin repeat"/>
    <property type="match status" value="2"/>
</dbReference>
<dbReference type="InParanoid" id="A0A1X7U6C6"/>
<dbReference type="InterPro" id="IPR011029">
    <property type="entry name" value="DEATH-like_dom_sf"/>
</dbReference>
<evidence type="ECO:0000256" key="1">
    <source>
        <dbReference type="ARBA" id="ARBA00022737"/>
    </source>
</evidence>
<protein>
    <submittedName>
        <fullName evidence="4">Uncharacterized protein</fullName>
    </submittedName>
</protein>
<dbReference type="InterPro" id="IPR036770">
    <property type="entry name" value="Ankyrin_rpt-contain_sf"/>
</dbReference>
<organism evidence="4">
    <name type="scientific">Amphimedon queenslandica</name>
    <name type="common">Sponge</name>
    <dbReference type="NCBI Taxonomy" id="400682"/>
    <lineage>
        <taxon>Eukaryota</taxon>
        <taxon>Metazoa</taxon>
        <taxon>Porifera</taxon>
        <taxon>Demospongiae</taxon>
        <taxon>Heteroscleromorpha</taxon>
        <taxon>Haplosclerida</taxon>
        <taxon>Niphatidae</taxon>
        <taxon>Amphimedon</taxon>
    </lineage>
</organism>
<reference evidence="4" key="1">
    <citation type="submission" date="2017-05" db="UniProtKB">
        <authorList>
            <consortium name="EnsemblMetazoa"/>
        </authorList>
    </citation>
    <scope>IDENTIFICATION</scope>
</reference>
<proteinExistence type="predicted"/>
<dbReference type="PANTHER" id="PTHR24198:SF165">
    <property type="entry name" value="ANKYRIN REPEAT-CONTAINING PROTEIN-RELATED"/>
    <property type="match status" value="1"/>
</dbReference>
<dbReference type="EnsemblMetazoa" id="Aqu2.1.23218_001">
    <property type="protein sequence ID" value="Aqu2.1.23218_001"/>
    <property type="gene ID" value="Aqu2.1.23218"/>
</dbReference>
<feature type="repeat" description="ANK" evidence="3">
    <location>
        <begin position="617"/>
        <end position="649"/>
    </location>
</feature>
<evidence type="ECO:0000256" key="3">
    <source>
        <dbReference type="PROSITE-ProRule" id="PRU00023"/>
    </source>
</evidence>
<feature type="repeat" description="ANK" evidence="3">
    <location>
        <begin position="412"/>
        <end position="444"/>
    </location>
</feature>
<dbReference type="PROSITE" id="PS50088">
    <property type="entry name" value="ANK_REPEAT"/>
    <property type="match status" value="7"/>
</dbReference>
<feature type="repeat" description="ANK" evidence="3">
    <location>
        <begin position="716"/>
        <end position="740"/>
    </location>
</feature>
<dbReference type="STRING" id="400682.A0A1X7U6C6"/>
<keyword evidence="1" id="KW-0677">Repeat</keyword>
<evidence type="ECO:0000256" key="2">
    <source>
        <dbReference type="ARBA" id="ARBA00023043"/>
    </source>
</evidence>
<accession>A0A1X7U6C6</accession>
<keyword evidence="2 3" id="KW-0040">ANK repeat</keyword>
<dbReference type="PANTHER" id="PTHR24198">
    <property type="entry name" value="ANKYRIN REPEAT AND PROTEIN KINASE DOMAIN-CONTAINING PROTEIN"/>
    <property type="match status" value="1"/>
</dbReference>
<dbReference type="Pfam" id="PF00023">
    <property type="entry name" value="Ank"/>
    <property type="match status" value="1"/>
</dbReference>
<dbReference type="SMART" id="SM00248">
    <property type="entry name" value="ANK"/>
    <property type="match status" value="12"/>
</dbReference>
<dbReference type="PROSITE" id="PS50297">
    <property type="entry name" value="ANK_REP_REGION"/>
    <property type="match status" value="7"/>
</dbReference>
<dbReference type="AlphaFoldDB" id="A0A1X7U6C6"/>
<dbReference type="InterPro" id="IPR002110">
    <property type="entry name" value="Ankyrin_rpt"/>
</dbReference>
<dbReference type="OrthoDB" id="10254947at2759"/>
<sequence length="816" mass="90084">MAEPCTEDSNLATRDYEANEITSTASILSGRTLNIEDLSEVVRLLEKHNCSKKSYHGLGLSLKLSYNALGIIEGQYTEIDRRFTECLALWLRSAEKPTIQELITALRETDNAVANAISNAVADGVKEIIPMSESESLSNLSKPIVTPSTLEVNQEARSKMILAITAGVHTVLSSMSTCLQSRLSNLSPHDDDLMNQVYDYEKKYAELLDKISCKDLVHLFDQWSELSPTIPVGLPYISFRLDSPWLLYRFYTWILTFGKFSWSEDAFLKQLRKNCIIITYAILPCVLDDVMRDLNDPVILKKLENKGVTILFINQHPAKKESILKATPSSLAQLKTESTEQSIADSDTIVASSVLQEMSLLEQGSIKEKAIMESSNLNKMLIEAINPYTKPEEVIGLLEAGADPNATECTLGGDTALFKAIKKDNVIILELLLNKGANPNIGSDRYTGTPLHCASEIGNADFVHLLVSKGNADVNAVDKRNRTPLFNAVDSGNIEVVDILLTHGGRTDAVNILDDTVLHYASESGKADIVQLLIAKGKADVNTVNKWTKRTPLLNAVESYRCSIKVIDILLHNRAKTDIVNIDGETLLHCASKSGKAEILKFFTKREDCDVNVLDKYKRTPLFNAVKSGSIEAVDILLTNGARTDVVDEDNKILLHYASKSDKVEMLNFWIRRNYDVNALDKNNRTPLFDAIDSDNIEIVGVLLNNGAKTDVVDKSGETPLHYACMTGKADIVKLLITKGKADANALNKRSEKTPLFYAVDSGSIEAVDILLTHGARTDVVDKNNYTGTPLHCASETNSADIVELLIKKKMLMSML</sequence>
<name>A0A1X7U6C6_AMPQE</name>
<dbReference type="Gene3D" id="1.25.40.20">
    <property type="entry name" value="Ankyrin repeat-containing domain"/>
    <property type="match status" value="3"/>
</dbReference>
<feature type="repeat" description="ANK" evidence="3">
    <location>
        <begin position="683"/>
        <end position="715"/>
    </location>
</feature>
<dbReference type="Pfam" id="PF12796">
    <property type="entry name" value="Ank_2"/>
    <property type="match status" value="3"/>
</dbReference>
<dbReference type="Pfam" id="PF13637">
    <property type="entry name" value="Ank_4"/>
    <property type="match status" value="1"/>
</dbReference>
<feature type="repeat" description="ANK" evidence="3">
    <location>
        <begin position="751"/>
        <end position="783"/>
    </location>
</feature>
<feature type="repeat" description="ANK" evidence="3">
    <location>
        <begin position="513"/>
        <end position="537"/>
    </location>
</feature>
<evidence type="ECO:0000313" key="4">
    <source>
        <dbReference type="EnsemblMetazoa" id="Aqu2.1.23218_001"/>
    </source>
</evidence>
<dbReference type="PRINTS" id="PR01415">
    <property type="entry name" value="ANKYRIN"/>
</dbReference>
<dbReference type="Gene3D" id="1.10.533.10">
    <property type="entry name" value="Death Domain, Fas"/>
    <property type="match status" value="1"/>
</dbReference>
<feature type="repeat" description="ANK" evidence="3">
    <location>
        <begin position="480"/>
        <end position="512"/>
    </location>
</feature>